<feature type="domain" description="ER-bound oxygenase mpaB/mpaB'/Rubber oxygenase catalytic" evidence="1">
    <location>
        <begin position="130"/>
        <end position="360"/>
    </location>
</feature>
<reference evidence="2 3" key="1">
    <citation type="submission" date="2021-11" db="EMBL/GenBank/DDBJ databases">
        <title>Draft genome sequence of Actinomycetospora sp. SF1 isolated from the rhizosphere soil.</title>
        <authorList>
            <person name="Duangmal K."/>
            <person name="Chantavorakit T."/>
        </authorList>
    </citation>
    <scope>NUCLEOTIDE SEQUENCE [LARGE SCALE GENOMIC DNA]</scope>
    <source>
        <strain evidence="2 3">TBRC 5722</strain>
    </source>
</reference>
<evidence type="ECO:0000313" key="2">
    <source>
        <dbReference type="EMBL" id="MCD2196011.1"/>
    </source>
</evidence>
<dbReference type="PANTHER" id="PTHR37539:SF1">
    <property type="entry name" value="ER-BOUND OXYGENASE MPAB_MPAB'_RUBBER OXYGENASE CATALYTIC DOMAIN-CONTAINING PROTEIN"/>
    <property type="match status" value="1"/>
</dbReference>
<gene>
    <name evidence="2" type="ORF">LQ327_21810</name>
</gene>
<comment type="caution">
    <text evidence="2">The sequence shown here is derived from an EMBL/GenBank/DDBJ whole genome shotgun (WGS) entry which is preliminary data.</text>
</comment>
<evidence type="ECO:0000313" key="3">
    <source>
        <dbReference type="Proteomes" id="UP001199469"/>
    </source>
</evidence>
<accession>A0ABS8PCJ6</accession>
<name>A0ABS8PCJ6_9PSEU</name>
<dbReference type="InterPro" id="IPR018713">
    <property type="entry name" value="MPAB/Lcp_cat_dom"/>
</dbReference>
<dbReference type="PANTHER" id="PTHR37539">
    <property type="entry name" value="SECRETED PROTEIN-RELATED"/>
    <property type="match status" value="1"/>
</dbReference>
<keyword evidence="3" id="KW-1185">Reference proteome</keyword>
<organism evidence="2 3">
    <name type="scientific">Actinomycetospora endophytica</name>
    <dbReference type="NCBI Taxonomy" id="2291215"/>
    <lineage>
        <taxon>Bacteria</taxon>
        <taxon>Bacillati</taxon>
        <taxon>Actinomycetota</taxon>
        <taxon>Actinomycetes</taxon>
        <taxon>Pseudonocardiales</taxon>
        <taxon>Pseudonocardiaceae</taxon>
        <taxon>Actinomycetospora</taxon>
    </lineage>
</organism>
<dbReference type="InterPro" id="IPR037473">
    <property type="entry name" value="Lcp-like"/>
</dbReference>
<dbReference type="Pfam" id="PF09995">
    <property type="entry name" value="MPAB_Lcp_cat"/>
    <property type="match status" value="1"/>
</dbReference>
<proteinExistence type="predicted"/>
<protein>
    <submittedName>
        <fullName evidence="2">DUF2236 domain-containing protein</fullName>
    </submittedName>
</protein>
<dbReference type="Proteomes" id="UP001199469">
    <property type="component" value="Unassembled WGS sequence"/>
</dbReference>
<sequence length="407" mass="44997">MVAETVTPTLPEFPTRFRGAPERNAAIARPLAYLGRVRRTDEALVDEIGRRMLARDEIGADLAAAMRRDATPRVTTTALHRAIAEGADDDDPPALRRFVEALEREPDWLDHDLLERGARAYRRMGRSRDDVLLALSLIGGYRYAGPADLLVATGGLTGSTAMRRLGETTSWGHAVSRPGGMARDGEGFRVTAHVRAMHALVDDRFSRRDDWDSAALGLPVNRSDLAGTLALFSATAMLGVRVLGRHIPAADSRAVMHLWRYVGWLMGVDEDWLFADERSQHAFDHHLLLAQSGPTPAGAALTTALVEGTRRSHAERGGPLRGWWARRRLLSHLRVFLGAQGCRDLGQPVLVPWTVLPEIARNVVESWMIAATATGRRWLERRSDAGVEDDLERLLGERPRRPAELPV</sequence>
<dbReference type="RefSeq" id="WP_230737870.1">
    <property type="nucleotide sequence ID" value="NZ_JAJNDB010000005.1"/>
</dbReference>
<evidence type="ECO:0000259" key="1">
    <source>
        <dbReference type="Pfam" id="PF09995"/>
    </source>
</evidence>
<dbReference type="EMBL" id="JAJNDB010000005">
    <property type="protein sequence ID" value="MCD2196011.1"/>
    <property type="molecule type" value="Genomic_DNA"/>
</dbReference>